<dbReference type="Gene3D" id="2.130.10.10">
    <property type="entry name" value="YVTN repeat-like/Quinoprotein amine dehydrogenase"/>
    <property type="match status" value="1"/>
</dbReference>
<dbReference type="Proteomes" id="UP000320791">
    <property type="component" value="Unassembled WGS sequence"/>
</dbReference>
<comment type="caution">
    <text evidence="2">The sequence shown here is derived from an EMBL/GenBank/DDBJ whole genome shotgun (WGS) entry which is preliminary data.</text>
</comment>
<name>A0A5C5USM5_9CORY</name>
<protein>
    <recommendedName>
        <fullName evidence="1">SMP-30/Gluconolactonase/LRE-like region domain-containing protein</fullName>
    </recommendedName>
</protein>
<evidence type="ECO:0000313" key="3">
    <source>
        <dbReference type="Proteomes" id="UP000320791"/>
    </source>
</evidence>
<accession>A0A5C5USM5</accession>
<feature type="domain" description="SMP-30/Gluconolactonase/LRE-like region" evidence="1">
    <location>
        <begin position="156"/>
        <end position="311"/>
    </location>
</feature>
<gene>
    <name evidence="2" type="ORF">FRX94_00605</name>
</gene>
<dbReference type="OrthoDB" id="4422274at2"/>
<evidence type="ECO:0000313" key="2">
    <source>
        <dbReference type="EMBL" id="TWT29058.1"/>
    </source>
</evidence>
<dbReference type="EMBL" id="VOHM01000001">
    <property type="protein sequence ID" value="TWT29058.1"/>
    <property type="molecule type" value="Genomic_DNA"/>
</dbReference>
<dbReference type="SUPFAM" id="SSF63829">
    <property type="entry name" value="Calcium-dependent phosphotriesterase"/>
    <property type="match status" value="1"/>
</dbReference>
<dbReference type="AlphaFoldDB" id="A0A5C5USM5"/>
<dbReference type="RefSeq" id="WP_146323174.1">
    <property type="nucleotide sequence ID" value="NZ_BAABLR010000076.1"/>
</dbReference>
<dbReference type="InterPro" id="IPR013658">
    <property type="entry name" value="SGL"/>
</dbReference>
<proteinExistence type="predicted"/>
<dbReference type="Pfam" id="PF08450">
    <property type="entry name" value="SGL"/>
    <property type="match status" value="1"/>
</dbReference>
<keyword evidence="3" id="KW-1185">Reference proteome</keyword>
<sequence>MRVTVALLAALLAGCSSVETLKASEEQAAAMGNATPVSSPDGAKPDGKVSEIAANNIAIAGKTLAIVQGSTLRIGSLDDIVADKAKSLNLNGECGEPTASGASFVLACGTDVFRIDAADPSLDNKLTGERPFSSAVVTSTGEVIAGGTDRGDLTIFANNEQHTVAVGQRTDQLVITPTDSVAAINREQTAIQGVLWKDRTHGAALRVGVGVGKVAPGDGDVVFATDTSGDQLAVYTLDPVIRLHQTAPVADSPWGLTWDKDNNVVWVASTGTNTITAYSINTGVPEEKGTLKTIANARAVAIDADGNLLVGSDSELQVLDADTLTNALS</sequence>
<organism evidence="2 3">
    <name type="scientific">Corynebacterium canis</name>
    <dbReference type="NCBI Taxonomy" id="679663"/>
    <lineage>
        <taxon>Bacteria</taxon>
        <taxon>Bacillati</taxon>
        <taxon>Actinomycetota</taxon>
        <taxon>Actinomycetes</taxon>
        <taxon>Mycobacteriales</taxon>
        <taxon>Corynebacteriaceae</taxon>
        <taxon>Corynebacterium</taxon>
    </lineage>
</organism>
<evidence type="ECO:0000259" key="1">
    <source>
        <dbReference type="Pfam" id="PF08450"/>
    </source>
</evidence>
<reference evidence="2 3" key="1">
    <citation type="submission" date="2019-08" db="EMBL/GenBank/DDBJ databases">
        <authorList>
            <person name="Lei W."/>
        </authorList>
    </citation>
    <scope>NUCLEOTIDE SEQUENCE [LARGE SCALE GENOMIC DNA]</scope>
    <source>
        <strain evidence="2 3">CCUG 58627</strain>
    </source>
</reference>
<dbReference type="InterPro" id="IPR015943">
    <property type="entry name" value="WD40/YVTN_repeat-like_dom_sf"/>
</dbReference>
<dbReference type="PROSITE" id="PS51257">
    <property type="entry name" value="PROKAR_LIPOPROTEIN"/>
    <property type="match status" value="1"/>
</dbReference>